<evidence type="ECO:0000259" key="5">
    <source>
        <dbReference type="PROSITE" id="PS50240"/>
    </source>
</evidence>
<sequence>MRILVLALALMPAGPALAVIGGTPLSASDPLNSQTVMISGGQGFCSGAVIGERLVLTAAHCIEGSPRLAVLVFGPNRQPILNEITGRSIHPAYRRVDWQNRRTAVDLAVVRTAQPIGQGRRAASLSSAPLPAAGASIRLVGYGPLAEGDGASAGVLRQAALTVTGRPSSYQVRLAGPAGARLGACTGDSGGPVFSTEGGQPVVAGVVSWTTGQGAARCGNLTGTVPVAPHRRWIEETIQGLGAQR</sequence>
<dbReference type="GO" id="GO:0006508">
    <property type="term" value="P:proteolysis"/>
    <property type="evidence" value="ECO:0007669"/>
    <property type="project" value="UniProtKB-KW"/>
</dbReference>
<dbReference type="OrthoDB" id="267336at2"/>
<dbReference type="RefSeq" id="WP_136961985.1">
    <property type="nucleotide sequence ID" value="NZ_CP039690.1"/>
</dbReference>
<proteinExistence type="inferred from homology"/>
<keyword evidence="3" id="KW-0378">Hydrolase</keyword>
<dbReference type="PROSITE" id="PS00135">
    <property type="entry name" value="TRYPSIN_SER"/>
    <property type="match status" value="1"/>
</dbReference>
<keyword evidence="3 6" id="KW-0645">Protease</keyword>
<organism evidence="6 7">
    <name type="scientific">Phreatobacter stygius</name>
    <dbReference type="NCBI Taxonomy" id="1940610"/>
    <lineage>
        <taxon>Bacteria</taxon>
        <taxon>Pseudomonadati</taxon>
        <taxon>Pseudomonadota</taxon>
        <taxon>Alphaproteobacteria</taxon>
        <taxon>Hyphomicrobiales</taxon>
        <taxon>Phreatobacteraceae</taxon>
        <taxon>Phreatobacter</taxon>
    </lineage>
</organism>
<feature type="chain" id="PRO_5020398744" evidence="4">
    <location>
        <begin position="19"/>
        <end position="245"/>
    </location>
</feature>
<dbReference type="InterPro" id="IPR009003">
    <property type="entry name" value="Peptidase_S1_PA"/>
</dbReference>
<evidence type="ECO:0000256" key="3">
    <source>
        <dbReference type="RuleBase" id="RU363034"/>
    </source>
</evidence>
<dbReference type="PROSITE" id="PS50240">
    <property type="entry name" value="TRYPSIN_DOM"/>
    <property type="match status" value="1"/>
</dbReference>
<dbReference type="InterPro" id="IPR001254">
    <property type="entry name" value="Trypsin_dom"/>
</dbReference>
<dbReference type="InterPro" id="IPR043504">
    <property type="entry name" value="Peptidase_S1_PA_chymotrypsin"/>
</dbReference>
<evidence type="ECO:0000256" key="1">
    <source>
        <dbReference type="ARBA" id="ARBA00007664"/>
    </source>
</evidence>
<dbReference type="Proteomes" id="UP000298781">
    <property type="component" value="Chromosome"/>
</dbReference>
<dbReference type="GO" id="GO:0004252">
    <property type="term" value="F:serine-type endopeptidase activity"/>
    <property type="evidence" value="ECO:0007669"/>
    <property type="project" value="InterPro"/>
</dbReference>
<reference evidence="6 7" key="1">
    <citation type="submission" date="2019-04" db="EMBL/GenBank/DDBJ databases">
        <title>Phreatobacter aquaticus sp. nov.</title>
        <authorList>
            <person name="Choi A."/>
        </authorList>
    </citation>
    <scope>NUCLEOTIDE SEQUENCE [LARGE SCALE GENOMIC DNA]</scope>
    <source>
        <strain evidence="6 7">KCTC 52518</strain>
    </source>
</reference>
<evidence type="ECO:0000313" key="6">
    <source>
        <dbReference type="EMBL" id="QCI66542.1"/>
    </source>
</evidence>
<dbReference type="Gene3D" id="2.40.10.10">
    <property type="entry name" value="Trypsin-like serine proteases"/>
    <property type="match status" value="1"/>
</dbReference>
<protein>
    <submittedName>
        <fullName evidence="6">Trypsin-like serine protease</fullName>
    </submittedName>
</protein>
<dbReference type="SUPFAM" id="SSF50494">
    <property type="entry name" value="Trypsin-like serine proteases"/>
    <property type="match status" value="1"/>
</dbReference>
<dbReference type="InterPro" id="IPR018114">
    <property type="entry name" value="TRYPSIN_HIS"/>
</dbReference>
<dbReference type="PANTHER" id="PTHR24276:SF98">
    <property type="entry name" value="FI18310P1-RELATED"/>
    <property type="match status" value="1"/>
</dbReference>
<keyword evidence="3" id="KW-0720">Serine protease</keyword>
<dbReference type="PROSITE" id="PS00134">
    <property type="entry name" value="TRYPSIN_HIS"/>
    <property type="match status" value="1"/>
</dbReference>
<keyword evidence="4" id="KW-0732">Signal</keyword>
<feature type="signal peptide" evidence="4">
    <location>
        <begin position="1"/>
        <end position="18"/>
    </location>
</feature>
<evidence type="ECO:0000256" key="4">
    <source>
        <dbReference type="SAM" id="SignalP"/>
    </source>
</evidence>
<dbReference type="InterPro" id="IPR033116">
    <property type="entry name" value="TRYPSIN_SER"/>
</dbReference>
<gene>
    <name evidence="6" type="ORF">E8M01_21300</name>
</gene>
<keyword evidence="2" id="KW-1015">Disulfide bond</keyword>
<comment type="similarity">
    <text evidence="1">Belongs to the peptidase S1 family.</text>
</comment>
<feature type="domain" description="Peptidase S1" evidence="5">
    <location>
        <begin position="19"/>
        <end position="239"/>
    </location>
</feature>
<name>A0A4D7BF15_9HYPH</name>
<accession>A0A4D7BF15</accession>
<dbReference type="PANTHER" id="PTHR24276">
    <property type="entry name" value="POLYSERASE-RELATED"/>
    <property type="match status" value="1"/>
</dbReference>
<dbReference type="PRINTS" id="PR00722">
    <property type="entry name" value="CHYMOTRYPSIN"/>
</dbReference>
<dbReference type="AlphaFoldDB" id="A0A4D7BF15"/>
<dbReference type="EMBL" id="CP039690">
    <property type="protein sequence ID" value="QCI66542.1"/>
    <property type="molecule type" value="Genomic_DNA"/>
</dbReference>
<evidence type="ECO:0000256" key="2">
    <source>
        <dbReference type="ARBA" id="ARBA00023157"/>
    </source>
</evidence>
<dbReference type="Pfam" id="PF00089">
    <property type="entry name" value="Trypsin"/>
    <property type="match status" value="1"/>
</dbReference>
<evidence type="ECO:0000313" key="7">
    <source>
        <dbReference type="Proteomes" id="UP000298781"/>
    </source>
</evidence>
<keyword evidence="7" id="KW-1185">Reference proteome</keyword>
<dbReference type="InterPro" id="IPR001314">
    <property type="entry name" value="Peptidase_S1A"/>
</dbReference>
<dbReference type="KEGG" id="pstg:E8M01_21300"/>
<dbReference type="InterPro" id="IPR050430">
    <property type="entry name" value="Peptidase_S1"/>
</dbReference>
<dbReference type="SMART" id="SM00020">
    <property type="entry name" value="Tryp_SPc"/>
    <property type="match status" value="1"/>
</dbReference>